<organism evidence="2 3">
    <name type="scientific">Pseudomonas matsuisoli</name>
    <dbReference type="NCBI Taxonomy" id="1515666"/>
    <lineage>
        <taxon>Bacteria</taxon>
        <taxon>Pseudomonadati</taxon>
        <taxon>Pseudomonadota</taxon>
        <taxon>Gammaproteobacteria</taxon>
        <taxon>Pseudomonadales</taxon>
        <taxon>Pseudomonadaceae</taxon>
        <taxon>Pseudomonas</taxon>
    </lineage>
</organism>
<gene>
    <name evidence="2" type="ORF">GCM10009304_14990</name>
</gene>
<dbReference type="Pfam" id="PF01047">
    <property type="entry name" value="MarR"/>
    <property type="match status" value="1"/>
</dbReference>
<dbReference type="Gene3D" id="1.10.10.10">
    <property type="entry name" value="Winged helix-like DNA-binding domain superfamily/Winged helix DNA-binding domain"/>
    <property type="match status" value="1"/>
</dbReference>
<dbReference type="Proteomes" id="UP000635983">
    <property type="component" value="Unassembled WGS sequence"/>
</dbReference>
<dbReference type="SUPFAM" id="SSF46785">
    <property type="entry name" value="Winged helix' DNA-binding domain"/>
    <property type="match status" value="1"/>
</dbReference>
<feature type="domain" description="HTH marR-type" evidence="1">
    <location>
        <begin position="1"/>
        <end position="118"/>
    </location>
</feature>
<evidence type="ECO:0000313" key="3">
    <source>
        <dbReference type="Proteomes" id="UP000635983"/>
    </source>
</evidence>
<dbReference type="GO" id="GO:0003700">
    <property type="term" value="F:DNA-binding transcription factor activity"/>
    <property type="evidence" value="ECO:0007669"/>
    <property type="project" value="InterPro"/>
</dbReference>
<reference evidence="2" key="1">
    <citation type="journal article" date="2014" name="Int. J. Syst. Evol. Microbiol.">
        <title>Complete genome sequence of Corynebacterium casei LMG S-19264T (=DSM 44701T), isolated from a smear-ripened cheese.</title>
        <authorList>
            <consortium name="US DOE Joint Genome Institute (JGI-PGF)"/>
            <person name="Walter F."/>
            <person name="Albersmeier A."/>
            <person name="Kalinowski J."/>
            <person name="Ruckert C."/>
        </authorList>
    </citation>
    <scope>NUCLEOTIDE SEQUENCE</scope>
    <source>
        <strain evidence="2">JCM 30078</strain>
    </source>
</reference>
<dbReference type="SMART" id="SM00347">
    <property type="entry name" value="HTH_MARR"/>
    <property type="match status" value="1"/>
</dbReference>
<proteinExistence type="predicted"/>
<dbReference type="EMBL" id="BMPO01000003">
    <property type="protein sequence ID" value="GGJ90327.1"/>
    <property type="molecule type" value="Genomic_DNA"/>
</dbReference>
<sequence length="119" mass="13140">MTRQYDDALVDVGINAAQLSLLRHVDRLGTPCISDLAFAMGLDRSTLGRNLKVLEQSGLIQLSPGRDLRNRTVSLSDEGKARLGGAEQAWERVQRSLADRLGAEQQRALMSLLEQLQQP</sequence>
<dbReference type="PANTHER" id="PTHR33164">
    <property type="entry name" value="TRANSCRIPTIONAL REGULATOR, MARR FAMILY"/>
    <property type="match status" value="1"/>
</dbReference>
<comment type="caution">
    <text evidence="2">The sequence shown here is derived from an EMBL/GenBank/DDBJ whole genome shotgun (WGS) entry which is preliminary data.</text>
</comment>
<accession>A0A917PT36</accession>
<dbReference type="PROSITE" id="PS50995">
    <property type="entry name" value="HTH_MARR_2"/>
    <property type="match status" value="1"/>
</dbReference>
<dbReference type="InterPro" id="IPR036388">
    <property type="entry name" value="WH-like_DNA-bd_sf"/>
</dbReference>
<dbReference type="InterPro" id="IPR000835">
    <property type="entry name" value="HTH_MarR-typ"/>
</dbReference>
<dbReference type="AlphaFoldDB" id="A0A917PT36"/>
<dbReference type="GO" id="GO:0006950">
    <property type="term" value="P:response to stress"/>
    <property type="evidence" value="ECO:0007669"/>
    <property type="project" value="TreeGrafter"/>
</dbReference>
<protein>
    <submittedName>
        <fullName evidence="2">Transcriptional regulator</fullName>
    </submittedName>
</protein>
<dbReference type="InterPro" id="IPR036390">
    <property type="entry name" value="WH_DNA-bd_sf"/>
</dbReference>
<evidence type="ECO:0000313" key="2">
    <source>
        <dbReference type="EMBL" id="GGJ90327.1"/>
    </source>
</evidence>
<dbReference type="InterPro" id="IPR039422">
    <property type="entry name" value="MarR/SlyA-like"/>
</dbReference>
<reference evidence="2" key="2">
    <citation type="submission" date="2020-09" db="EMBL/GenBank/DDBJ databases">
        <authorList>
            <person name="Sun Q."/>
            <person name="Ohkuma M."/>
        </authorList>
    </citation>
    <scope>NUCLEOTIDE SEQUENCE</scope>
    <source>
        <strain evidence="2">JCM 30078</strain>
    </source>
</reference>
<dbReference type="PANTHER" id="PTHR33164:SF105">
    <property type="entry name" value="TRANSCRIPTIONAL REPRESSOR PROTEIN-RELATED"/>
    <property type="match status" value="1"/>
</dbReference>
<name>A0A917PT36_9PSED</name>
<evidence type="ECO:0000259" key="1">
    <source>
        <dbReference type="PROSITE" id="PS50995"/>
    </source>
</evidence>
<keyword evidence="3" id="KW-1185">Reference proteome</keyword>